<evidence type="ECO:0000313" key="1">
    <source>
        <dbReference type="EMBL" id="MBW84336.1"/>
    </source>
</evidence>
<name>A0A2P2IT10_RHIMU</name>
<reference evidence="1" key="1">
    <citation type="submission" date="2018-02" db="EMBL/GenBank/DDBJ databases">
        <title>Rhizophora mucronata_Transcriptome.</title>
        <authorList>
            <person name="Meera S.P."/>
            <person name="Sreeshan A."/>
            <person name="Augustine A."/>
        </authorList>
    </citation>
    <scope>NUCLEOTIDE SEQUENCE</scope>
    <source>
        <tissue evidence="1">Leaf</tissue>
    </source>
</reference>
<sequence>MESYIDSWRSPDYKGNLFFLYGKWITRVKKKNHVACDWKPRLRRKHMI</sequence>
<accession>A0A2P2IT10</accession>
<organism evidence="1">
    <name type="scientific">Rhizophora mucronata</name>
    <name type="common">Asiatic mangrove</name>
    <dbReference type="NCBI Taxonomy" id="61149"/>
    <lineage>
        <taxon>Eukaryota</taxon>
        <taxon>Viridiplantae</taxon>
        <taxon>Streptophyta</taxon>
        <taxon>Embryophyta</taxon>
        <taxon>Tracheophyta</taxon>
        <taxon>Spermatophyta</taxon>
        <taxon>Magnoliopsida</taxon>
        <taxon>eudicotyledons</taxon>
        <taxon>Gunneridae</taxon>
        <taxon>Pentapetalae</taxon>
        <taxon>rosids</taxon>
        <taxon>fabids</taxon>
        <taxon>Malpighiales</taxon>
        <taxon>Rhizophoraceae</taxon>
        <taxon>Rhizophora</taxon>
    </lineage>
</organism>
<protein>
    <submittedName>
        <fullName evidence="1">Uncharacterized protein</fullName>
    </submittedName>
</protein>
<dbReference type="AlphaFoldDB" id="A0A2P2IT10"/>
<proteinExistence type="predicted"/>
<dbReference type="EMBL" id="GGEC01003853">
    <property type="protein sequence ID" value="MBW84336.1"/>
    <property type="molecule type" value="Transcribed_RNA"/>
</dbReference>